<feature type="domain" description="RecF/RecN/SMC N-terminal" evidence="11">
    <location>
        <begin position="4"/>
        <end position="507"/>
    </location>
</feature>
<dbReference type="NCBIfam" id="TIGR00634">
    <property type="entry name" value="recN"/>
    <property type="match status" value="1"/>
</dbReference>
<dbReference type="GO" id="GO:0009432">
    <property type="term" value="P:SOS response"/>
    <property type="evidence" value="ECO:0007669"/>
    <property type="project" value="TreeGrafter"/>
</dbReference>
<dbReference type="Gene3D" id="3.40.50.300">
    <property type="entry name" value="P-loop containing nucleotide triphosphate hydrolases"/>
    <property type="match status" value="2"/>
</dbReference>
<dbReference type="InterPro" id="IPR004604">
    <property type="entry name" value="DNA_recomb/repair_RecN"/>
</dbReference>
<keyword evidence="7 9" id="KW-0234">DNA repair</keyword>
<keyword evidence="4" id="KW-0547">Nucleotide-binding</keyword>
<comment type="caution">
    <text evidence="12">The sequence shown here is derived from an EMBL/GenBank/DDBJ whole genome shotgun (WGS) entry which is preliminary data.</text>
</comment>
<dbReference type="RefSeq" id="WP_189565211.1">
    <property type="nucleotide sequence ID" value="NZ_BMXF01000002.1"/>
</dbReference>
<evidence type="ECO:0000256" key="6">
    <source>
        <dbReference type="ARBA" id="ARBA00022840"/>
    </source>
</evidence>
<dbReference type="EMBL" id="BMXF01000002">
    <property type="protein sequence ID" value="GHB73328.1"/>
    <property type="molecule type" value="Genomic_DNA"/>
</dbReference>
<dbReference type="AlphaFoldDB" id="A0A8J3DA86"/>
<dbReference type="PANTHER" id="PTHR11059">
    <property type="entry name" value="DNA REPAIR PROTEIN RECN"/>
    <property type="match status" value="1"/>
</dbReference>
<dbReference type="InterPro" id="IPR003395">
    <property type="entry name" value="RecF/RecN/SMC_N"/>
</dbReference>
<organism evidence="12 13">
    <name type="scientific">Persicitalea jodogahamensis</name>
    <dbReference type="NCBI Taxonomy" id="402147"/>
    <lineage>
        <taxon>Bacteria</taxon>
        <taxon>Pseudomonadati</taxon>
        <taxon>Bacteroidota</taxon>
        <taxon>Cytophagia</taxon>
        <taxon>Cytophagales</taxon>
        <taxon>Spirosomataceae</taxon>
        <taxon>Persicitalea</taxon>
    </lineage>
</organism>
<dbReference type="Proteomes" id="UP000598271">
    <property type="component" value="Unassembled WGS sequence"/>
</dbReference>
<feature type="coiled-coil region" evidence="10">
    <location>
        <begin position="155"/>
        <end position="226"/>
    </location>
</feature>
<dbReference type="GO" id="GO:0005524">
    <property type="term" value="F:ATP binding"/>
    <property type="evidence" value="ECO:0007669"/>
    <property type="project" value="UniProtKB-KW"/>
</dbReference>
<keyword evidence="6" id="KW-0067">ATP-binding</keyword>
<evidence type="ECO:0000313" key="13">
    <source>
        <dbReference type="Proteomes" id="UP000598271"/>
    </source>
</evidence>
<keyword evidence="5 9" id="KW-0227">DNA damage</keyword>
<comment type="similarity">
    <text evidence="2 9">Belongs to the RecN family.</text>
</comment>
<dbReference type="PANTHER" id="PTHR11059:SF0">
    <property type="entry name" value="DNA REPAIR PROTEIN RECN"/>
    <property type="match status" value="1"/>
</dbReference>
<dbReference type="Pfam" id="PF02463">
    <property type="entry name" value="SMC_N"/>
    <property type="match status" value="1"/>
</dbReference>
<dbReference type="CDD" id="cd03241">
    <property type="entry name" value="ABC_RecN"/>
    <property type="match status" value="2"/>
</dbReference>
<dbReference type="GO" id="GO:0006310">
    <property type="term" value="P:DNA recombination"/>
    <property type="evidence" value="ECO:0007669"/>
    <property type="project" value="InterPro"/>
</dbReference>
<evidence type="ECO:0000256" key="1">
    <source>
        <dbReference type="ARBA" id="ARBA00003618"/>
    </source>
</evidence>
<evidence type="ECO:0000256" key="9">
    <source>
        <dbReference type="PIRNR" id="PIRNR003128"/>
    </source>
</evidence>
<keyword evidence="13" id="KW-1185">Reference proteome</keyword>
<reference evidence="12 13" key="1">
    <citation type="journal article" date="2014" name="Int. J. Syst. Evol. Microbiol.">
        <title>Complete genome sequence of Corynebacterium casei LMG S-19264T (=DSM 44701T), isolated from a smear-ripened cheese.</title>
        <authorList>
            <consortium name="US DOE Joint Genome Institute (JGI-PGF)"/>
            <person name="Walter F."/>
            <person name="Albersmeier A."/>
            <person name="Kalinowski J."/>
            <person name="Ruckert C."/>
        </authorList>
    </citation>
    <scope>NUCLEOTIDE SEQUENCE [LARGE SCALE GENOMIC DNA]</scope>
    <source>
        <strain evidence="12 13">KCTC 12866</strain>
    </source>
</reference>
<name>A0A8J3DA86_9BACT</name>
<evidence type="ECO:0000256" key="2">
    <source>
        <dbReference type="ARBA" id="ARBA00009441"/>
    </source>
</evidence>
<evidence type="ECO:0000256" key="5">
    <source>
        <dbReference type="ARBA" id="ARBA00022763"/>
    </source>
</evidence>
<evidence type="ECO:0000259" key="11">
    <source>
        <dbReference type="Pfam" id="PF02463"/>
    </source>
</evidence>
<accession>A0A8J3DA86</accession>
<evidence type="ECO:0000256" key="8">
    <source>
        <dbReference type="ARBA" id="ARBA00033408"/>
    </source>
</evidence>
<dbReference type="InterPro" id="IPR027417">
    <property type="entry name" value="P-loop_NTPase"/>
</dbReference>
<sequence>MLVNLLIKNYALIEHLELAPDNQLNIITGETGAGKSIMLGAIGLLLGNRADSKSLYDPAKKCIIEGTYDVSGYALEHVFEEEELDFGQHCIVRREISPNGKSRAFVNDTPVNLDTLRRVTNELMDIHSQHDSIMLGNNEFQLQVVDVYAQTDKYLKKYRKDFRVYRETRDEYEAMKKSADRLRKEFDYNNFLYQELFEAGLQADEQESLENELTILENAVEIKEKLQLAYDYLDNPEQSILDLLKGAVGTLTQVSRLVNIYAPLRDRAQSALIELRDLADEVGSAGSLVEVDDDRSTLVRERLDLIYQLLKKHSVRDVSELLVLQTDLEGKVSQVLNMDEDLEKALAKTERARERMMQSATKLSAARKAVCKSIEKNICEGLIELGMPNASLTLEMTEVPPTSDGIDFISFLFSANKGIKPQELRNVASGGEFSRLMMVIKYILADKRRLPTIVFDEIDTGVSGEIAIKMGNMMRQMAQNHQIIAITHLHQIAAQGSAHYFVYKDHSSAKTVSRIRKLGFEERVGEIAQMIGGSKPSETVVNNAREILTHTTAQMNEKTQTKLF</sequence>
<gene>
    <name evidence="12" type="ORF">GCM10007390_29330</name>
</gene>
<keyword evidence="10" id="KW-0175">Coiled coil</keyword>
<dbReference type="SUPFAM" id="SSF52540">
    <property type="entry name" value="P-loop containing nucleoside triphosphate hydrolases"/>
    <property type="match status" value="2"/>
</dbReference>
<evidence type="ECO:0000256" key="4">
    <source>
        <dbReference type="ARBA" id="ARBA00022741"/>
    </source>
</evidence>
<evidence type="ECO:0000256" key="3">
    <source>
        <dbReference type="ARBA" id="ARBA00021315"/>
    </source>
</evidence>
<dbReference type="PIRSF" id="PIRSF003128">
    <property type="entry name" value="RecN"/>
    <property type="match status" value="1"/>
</dbReference>
<evidence type="ECO:0000256" key="7">
    <source>
        <dbReference type="ARBA" id="ARBA00023204"/>
    </source>
</evidence>
<dbReference type="GO" id="GO:0043590">
    <property type="term" value="C:bacterial nucleoid"/>
    <property type="evidence" value="ECO:0007669"/>
    <property type="project" value="TreeGrafter"/>
</dbReference>
<evidence type="ECO:0000256" key="10">
    <source>
        <dbReference type="SAM" id="Coils"/>
    </source>
</evidence>
<dbReference type="GO" id="GO:0006281">
    <property type="term" value="P:DNA repair"/>
    <property type="evidence" value="ECO:0007669"/>
    <property type="project" value="UniProtKB-KW"/>
</dbReference>
<comment type="function">
    <text evidence="1 9">May be involved in recombinational repair of damaged DNA.</text>
</comment>
<evidence type="ECO:0000313" key="12">
    <source>
        <dbReference type="EMBL" id="GHB73328.1"/>
    </source>
</evidence>
<proteinExistence type="inferred from homology"/>
<protein>
    <recommendedName>
        <fullName evidence="3 9">DNA repair protein RecN</fullName>
    </recommendedName>
    <alternativeName>
        <fullName evidence="8 9">Recombination protein N</fullName>
    </alternativeName>
</protein>